<evidence type="ECO:0000256" key="2">
    <source>
        <dbReference type="ARBA" id="ARBA00022598"/>
    </source>
</evidence>
<dbReference type="PANTHER" id="PTHR43201:SF5">
    <property type="entry name" value="MEDIUM-CHAIN ACYL-COA LIGASE ACSF2, MITOCHONDRIAL"/>
    <property type="match status" value="1"/>
</dbReference>
<evidence type="ECO:0000313" key="6">
    <source>
        <dbReference type="EMBL" id="AQY16565.1"/>
    </source>
</evidence>
<dbReference type="Pfam" id="PF13193">
    <property type="entry name" value="AMP-binding_C"/>
    <property type="match status" value="1"/>
</dbReference>
<keyword evidence="3" id="KW-1133">Transmembrane helix</keyword>
<comment type="similarity">
    <text evidence="1">Belongs to the ATP-dependent AMP-binding enzyme family.</text>
</comment>
<dbReference type="InterPro" id="IPR045851">
    <property type="entry name" value="AMP-bd_C_sf"/>
</dbReference>
<dbReference type="EMBL" id="KY288020">
    <property type="protein sequence ID" value="AQY16565.1"/>
    <property type="molecule type" value="Genomic_DNA"/>
</dbReference>
<dbReference type="Pfam" id="PF00501">
    <property type="entry name" value="AMP-binding"/>
    <property type="match status" value="1"/>
</dbReference>
<evidence type="ECO:0000256" key="1">
    <source>
        <dbReference type="ARBA" id="ARBA00006432"/>
    </source>
</evidence>
<dbReference type="GO" id="GO:0006631">
    <property type="term" value="P:fatty acid metabolic process"/>
    <property type="evidence" value="ECO:0007669"/>
    <property type="project" value="TreeGrafter"/>
</dbReference>
<dbReference type="PROSITE" id="PS00455">
    <property type="entry name" value="AMP_BINDING"/>
    <property type="match status" value="1"/>
</dbReference>
<feature type="transmembrane region" description="Helical" evidence="3">
    <location>
        <begin position="199"/>
        <end position="222"/>
    </location>
</feature>
<dbReference type="AlphaFoldDB" id="A0A1U9W0P9"/>
<keyword evidence="3" id="KW-0812">Transmembrane</keyword>
<dbReference type="GO" id="GO:0031956">
    <property type="term" value="F:medium-chain fatty acid-CoA ligase activity"/>
    <property type="evidence" value="ECO:0007669"/>
    <property type="project" value="TreeGrafter"/>
</dbReference>
<gene>
    <name evidence="6" type="primary">fcbA</name>
</gene>
<protein>
    <submittedName>
        <fullName evidence="6">FcbA</fullName>
    </submittedName>
</protein>
<name>A0A1U9W0P9_9BURK</name>
<dbReference type="Gene3D" id="2.30.38.10">
    <property type="entry name" value="Luciferase, Domain 3"/>
    <property type="match status" value="1"/>
</dbReference>
<accession>A0A1U9W0P9</accession>
<reference evidence="6" key="1">
    <citation type="submission" date="2016-12" db="EMBL/GenBank/DDBJ databases">
        <authorList>
            <person name="Song W.-J."/>
            <person name="Kurnit D.M."/>
        </authorList>
    </citation>
    <scope>NUCLEOTIDE SEQUENCE</scope>
    <source>
        <strain evidence="6">4-CBA</strain>
    </source>
</reference>
<evidence type="ECO:0000256" key="3">
    <source>
        <dbReference type="SAM" id="Phobius"/>
    </source>
</evidence>
<keyword evidence="2" id="KW-0436">Ligase</keyword>
<dbReference type="SUPFAM" id="SSF56801">
    <property type="entry name" value="Acetyl-CoA synthetase-like"/>
    <property type="match status" value="1"/>
</dbReference>
<dbReference type="Gene3D" id="3.30.300.30">
    <property type="match status" value="1"/>
</dbReference>
<organism evidence="6">
    <name type="scientific">Hydrogenophaga sp. 4-CBA</name>
    <dbReference type="NCBI Taxonomy" id="1811590"/>
    <lineage>
        <taxon>Bacteria</taxon>
        <taxon>Pseudomonadati</taxon>
        <taxon>Pseudomonadota</taxon>
        <taxon>Betaproteobacteria</taxon>
        <taxon>Burkholderiales</taxon>
        <taxon>Comamonadaceae</taxon>
        <taxon>Hydrogenophaga</taxon>
    </lineage>
</organism>
<dbReference type="InterPro" id="IPR025110">
    <property type="entry name" value="AMP-bd_C"/>
</dbReference>
<dbReference type="Gene3D" id="3.40.50.980">
    <property type="match status" value="2"/>
</dbReference>
<evidence type="ECO:0000259" key="4">
    <source>
        <dbReference type="Pfam" id="PF00501"/>
    </source>
</evidence>
<dbReference type="InterPro" id="IPR020845">
    <property type="entry name" value="AMP-binding_CS"/>
</dbReference>
<evidence type="ECO:0000259" key="5">
    <source>
        <dbReference type="Pfam" id="PF13193"/>
    </source>
</evidence>
<feature type="domain" description="AMP-binding enzyme C-terminal" evidence="5">
    <location>
        <begin position="417"/>
        <end position="492"/>
    </location>
</feature>
<dbReference type="InterPro" id="IPR000873">
    <property type="entry name" value="AMP-dep_synth/lig_dom"/>
</dbReference>
<feature type="domain" description="AMP-dependent synthetase/ligase" evidence="4">
    <location>
        <begin position="8"/>
        <end position="367"/>
    </location>
</feature>
<sequence length="505" mass="54104">MQTVNEMLRRAASRAPDHCALADPARGLRLTHAELHTRVEAVAARLHADGLRPQQRVAVVAPNSADVIIAILALHRLGAVPALLNPRLKPAELAELIKRGEMAAAVLAVGQQVADAIFQSGSGARIVFLGDLVRDGEPCDSYGAPVDDPQREPAQPAFIFYTSGTTGLPKAAIIPQRAAESRVLFMSTQVGLRHGRHNVVLGLMPLYHVVGFFAVLVAALALDGTYVVVEEFRPMDALQLVQQEQVTSLFATPTHLDALAAAAAQAGSGLELGSLRHVTFAGATMPDAVLETVHQHLPGEKVNIYGTTEAMNSLYMRQPKTGTEMAPGFFSEVRIVRIGGSVDEVVANGEEGELIVAASDSAFVGYLNQPQATAEKLQDGWYRTSDAAVRTPEGTVRILGRVDDMIISGGENIHPSEVERVLGTAPGVAEVVVIGLADQRWGQSVTACVVPRPGETLSADALDAFCRSSELADFKRPKRYFILEQLPKNALNKVLRRQLVQQVSS</sequence>
<keyword evidence="3" id="KW-0472">Membrane</keyword>
<dbReference type="PANTHER" id="PTHR43201">
    <property type="entry name" value="ACYL-COA SYNTHETASE"/>
    <property type="match status" value="1"/>
</dbReference>
<proteinExistence type="inferred from homology"/>
<dbReference type="CDD" id="cd05923">
    <property type="entry name" value="CBAL"/>
    <property type="match status" value="1"/>
</dbReference>